<proteinExistence type="predicted"/>
<accession>A0A7X1GC93</accession>
<evidence type="ECO:0000313" key="2">
    <source>
        <dbReference type="Proteomes" id="UP000526003"/>
    </source>
</evidence>
<protein>
    <submittedName>
        <fullName evidence="1">Uncharacterized protein</fullName>
    </submittedName>
</protein>
<evidence type="ECO:0000313" key="1">
    <source>
        <dbReference type="EMBL" id="MBC2688923.1"/>
    </source>
</evidence>
<name>A0A7X1GC93_9PSED</name>
<gene>
    <name evidence="1" type="ORF">H7995_03810</name>
</gene>
<reference evidence="1 2" key="1">
    <citation type="submission" date="2020-08" db="EMBL/GenBank/DDBJ databases">
        <title>Pseudomonas sp. nov.</title>
        <authorList>
            <person name="Gieschler S."/>
            <person name="Fiedler G."/>
            <person name="Brinks E."/>
            <person name="Boehnlein C."/>
            <person name="Franz C.M.A.P."/>
            <person name="Kabisch J."/>
        </authorList>
    </citation>
    <scope>NUCLEOTIDE SEQUENCE [LARGE SCALE GENOMIC DNA]</scope>
    <source>
        <strain evidence="1 2">MBT-1</strain>
    </source>
</reference>
<dbReference type="Proteomes" id="UP000526003">
    <property type="component" value="Unassembled WGS sequence"/>
</dbReference>
<organism evidence="1 2">
    <name type="scientific">Pseudomonas kielensis</name>
    <dbReference type="NCBI Taxonomy" id="2762577"/>
    <lineage>
        <taxon>Bacteria</taxon>
        <taxon>Pseudomonadati</taxon>
        <taxon>Pseudomonadota</taxon>
        <taxon>Gammaproteobacteria</taxon>
        <taxon>Pseudomonadales</taxon>
        <taxon>Pseudomonadaceae</taxon>
        <taxon>Pseudomonas</taxon>
    </lineage>
</organism>
<sequence>MAQSNPLPDIPDLKDDDWVDLDELGGQALRTYIKYPGITVDEDVIWPRWIGCGALGETADYVTSRIDVTVSGGYTAARGMPVDISNALLRQLDQGIALFSYSSSKNSDPDNRGPESLRRLCRIGRPSVRLETLPVAQIKESHGLALDPDAVGAVGASAVVPSYAAMSVGDKVTFTWQGFFEGFPDTPISRTLELKAEHIGWPLTFTVPQDQVLFNDSADIGYSIQYADGTGERGESERQTLLIRKPAVARLPAPQILNHSDGPINPGLFPNGLILRIQPSYADIQQGDRVLVYGNANRADRSLLSALRVDRSILDRGLIESHIPQQWLLDNSNTRVTFTYQYARAGSALSSESLALDISKPLDLPAPIVEDAVADGDLRGSLPADVSGAYVNVPAQAEIGSGKVEMHWFGHAAGGRHIAPNPVGGAGRRFFIPATAIAANMSATQRFQVFYRVTPPGQTASEDSVAFNLRIVPLPASRYPDTQCTQAQGTSTLSLARVPAAGADLTVAQWPFMAAGQLLKIVARGVRASGGGSTSITVRNALPVTQAEFNSKRVTAVLARTFLASLRLNENFTLEASVSFDGGETYWPFKDGNLKLSA</sequence>
<dbReference type="RefSeq" id="WP_166592786.1">
    <property type="nucleotide sequence ID" value="NZ_CP130043.1"/>
</dbReference>
<dbReference type="EMBL" id="JACMYG010000003">
    <property type="protein sequence ID" value="MBC2688923.1"/>
    <property type="molecule type" value="Genomic_DNA"/>
</dbReference>
<comment type="caution">
    <text evidence="1">The sequence shown here is derived from an EMBL/GenBank/DDBJ whole genome shotgun (WGS) entry which is preliminary data.</text>
</comment>
<dbReference type="AlphaFoldDB" id="A0A7X1GC93"/>
<keyword evidence="2" id="KW-1185">Reference proteome</keyword>